<feature type="disulfide bond" evidence="4">
    <location>
        <begin position="20"/>
        <end position="69"/>
    </location>
</feature>
<evidence type="ECO:0000313" key="6">
    <source>
        <dbReference type="Ensembl" id="ENSEEEP00000007517.1"/>
    </source>
</evidence>
<evidence type="ECO:0000313" key="7">
    <source>
        <dbReference type="Proteomes" id="UP000314983"/>
    </source>
</evidence>
<dbReference type="Ensembl" id="ENSEEET00000007618.2">
    <property type="protein sequence ID" value="ENSEEEP00000007517.1"/>
    <property type="gene ID" value="ENSEEEG00000003931.2"/>
</dbReference>
<evidence type="ECO:0000259" key="5">
    <source>
        <dbReference type="PROSITE" id="PS01225"/>
    </source>
</evidence>
<evidence type="ECO:0000256" key="3">
    <source>
        <dbReference type="ARBA" id="ARBA00023157"/>
    </source>
</evidence>
<accession>A0A4W4E725</accession>
<evidence type="ECO:0000256" key="1">
    <source>
        <dbReference type="ARBA" id="ARBA00004613"/>
    </source>
</evidence>
<protein>
    <recommendedName>
        <fullName evidence="5">CTCK domain-containing protein</fullName>
    </recommendedName>
</protein>
<feature type="disulfide bond" evidence="4">
    <location>
        <begin position="31"/>
        <end position="85"/>
    </location>
</feature>
<dbReference type="GO" id="GO:0005615">
    <property type="term" value="C:extracellular space"/>
    <property type="evidence" value="ECO:0007669"/>
    <property type="project" value="TreeGrafter"/>
</dbReference>
<dbReference type="InterPro" id="IPR006208">
    <property type="entry name" value="Glyco_hormone_CN"/>
</dbReference>
<comment type="caution">
    <text evidence="4">Lacks conserved residue(s) required for the propagation of feature annotation.</text>
</comment>
<dbReference type="STRING" id="8005.ENSEEEP00000007517"/>
<dbReference type="Pfam" id="PF00007">
    <property type="entry name" value="Cys_knot"/>
    <property type="match status" value="1"/>
</dbReference>
<reference evidence="7" key="2">
    <citation type="journal article" date="2017" name="Sci. Adv.">
        <title>A tail of two voltages: Proteomic comparison of the three electric organs of the electric eel.</title>
        <authorList>
            <person name="Traeger L.L."/>
            <person name="Sabat G."/>
            <person name="Barrett-Wilt G.A."/>
            <person name="Wells G.B."/>
            <person name="Sussman M.R."/>
        </authorList>
    </citation>
    <scope>NUCLEOTIDE SEQUENCE [LARGE SCALE GENOMIC DNA]</scope>
</reference>
<dbReference type="GO" id="GO:0031012">
    <property type="term" value="C:extracellular matrix"/>
    <property type="evidence" value="ECO:0007669"/>
    <property type="project" value="TreeGrafter"/>
</dbReference>
<dbReference type="SMART" id="SM00041">
    <property type="entry name" value="CT"/>
    <property type="match status" value="1"/>
</dbReference>
<sequence>MPSSGCNIQKNTTVLVSNGCTSTVPVEITSCAGSCETFSIYSAKANSLMHSCSCCQEQAISQKEVEMICPNGSKTNHIYTYIESCGCTNTECAPGRCIDVTT</sequence>
<dbReference type="PROSITE" id="PS01185">
    <property type="entry name" value="CTCK_1"/>
    <property type="match status" value="1"/>
</dbReference>
<dbReference type="PROSITE" id="PS01225">
    <property type="entry name" value="CTCK_2"/>
    <property type="match status" value="1"/>
</dbReference>
<evidence type="ECO:0000256" key="4">
    <source>
        <dbReference type="PROSITE-ProRule" id="PRU00039"/>
    </source>
</evidence>
<name>A0A4W4E725_ELEEL</name>
<keyword evidence="7" id="KW-1185">Reference proteome</keyword>
<dbReference type="Proteomes" id="UP000314983">
    <property type="component" value="Chromosome 1"/>
</dbReference>
<reference evidence="6" key="5">
    <citation type="submission" date="2025-09" db="UniProtKB">
        <authorList>
            <consortium name="Ensembl"/>
        </authorList>
    </citation>
    <scope>IDENTIFICATION</scope>
</reference>
<dbReference type="InterPro" id="IPR050780">
    <property type="entry name" value="Mucin_vWF_Thrombospondin_sf"/>
</dbReference>
<comment type="subcellular location">
    <subcellularLocation>
        <location evidence="1">Secreted</location>
    </subcellularLocation>
</comment>
<dbReference type="AlphaFoldDB" id="A0A4W4E725"/>
<dbReference type="Gene3D" id="2.10.90.10">
    <property type="entry name" value="Cystine-knot cytokines"/>
    <property type="match status" value="1"/>
</dbReference>
<feature type="disulfide bond" evidence="4">
    <location>
        <begin position="35"/>
        <end position="87"/>
    </location>
</feature>
<proteinExistence type="predicted"/>
<keyword evidence="2" id="KW-0964">Secreted</keyword>
<dbReference type="OMA" id="TNTECTA"/>
<organism evidence="6 7">
    <name type="scientific">Electrophorus electricus</name>
    <name type="common">Electric eel</name>
    <name type="synonym">Gymnotus electricus</name>
    <dbReference type="NCBI Taxonomy" id="8005"/>
    <lineage>
        <taxon>Eukaryota</taxon>
        <taxon>Metazoa</taxon>
        <taxon>Chordata</taxon>
        <taxon>Craniata</taxon>
        <taxon>Vertebrata</taxon>
        <taxon>Euteleostomi</taxon>
        <taxon>Actinopterygii</taxon>
        <taxon>Neopterygii</taxon>
        <taxon>Teleostei</taxon>
        <taxon>Ostariophysi</taxon>
        <taxon>Gymnotiformes</taxon>
        <taxon>Gymnotoidei</taxon>
        <taxon>Gymnotidae</taxon>
        <taxon>Electrophorus</taxon>
    </lineage>
</organism>
<reference evidence="6" key="3">
    <citation type="submission" date="2020-05" db="EMBL/GenBank/DDBJ databases">
        <title>Electrophorus electricus (electric eel) genome, fEleEle1, primary haplotype.</title>
        <authorList>
            <person name="Myers G."/>
            <person name="Meyer A."/>
            <person name="Fedrigo O."/>
            <person name="Formenti G."/>
            <person name="Rhie A."/>
            <person name="Tracey A."/>
            <person name="Sims Y."/>
            <person name="Jarvis E.D."/>
        </authorList>
    </citation>
    <scope>NUCLEOTIDE SEQUENCE [LARGE SCALE GENOMIC DNA]</scope>
</reference>
<dbReference type="PANTHER" id="PTHR11339">
    <property type="entry name" value="EXTRACELLULAR MATRIX GLYCOPROTEIN RELATED"/>
    <property type="match status" value="1"/>
</dbReference>
<dbReference type="PANTHER" id="PTHR11339:SF408">
    <property type="entry name" value="MUCIN-5B"/>
    <property type="match status" value="1"/>
</dbReference>
<dbReference type="InterPro" id="IPR029034">
    <property type="entry name" value="Cystine-knot_cytokine"/>
</dbReference>
<reference evidence="6" key="4">
    <citation type="submission" date="2025-08" db="UniProtKB">
        <authorList>
            <consortium name="Ensembl"/>
        </authorList>
    </citation>
    <scope>IDENTIFICATION</scope>
</reference>
<evidence type="ECO:0000256" key="2">
    <source>
        <dbReference type="ARBA" id="ARBA00022525"/>
    </source>
</evidence>
<dbReference type="GeneTree" id="ENSGT01150000287025"/>
<dbReference type="InterPro" id="IPR006207">
    <property type="entry name" value="Cys_knot_C"/>
</dbReference>
<reference evidence="7" key="1">
    <citation type="journal article" date="2014" name="Science">
        <title>Nonhuman genetics. Genomic basis for the convergent evolution of electric organs.</title>
        <authorList>
            <person name="Gallant J.R."/>
            <person name="Traeger L.L."/>
            <person name="Volkening J.D."/>
            <person name="Moffett H."/>
            <person name="Chen P.H."/>
            <person name="Novina C.D."/>
            <person name="Phillips G.N.Jr."/>
            <person name="Anand R."/>
            <person name="Wells G.B."/>
            <person name="Pinch M."/>
            <person name="Guth R."/>
            <person name="Unguez G.A."/>
            <person name="Albert J.S."/>
            <person name="Zakon H.H."/>
            <person name="Samanta M.P."/>
            <person name="Sussman M.R."/>
        </authorList>
    </citation>
    <scope>NUCLEOTIDE SEQUENCE [LARGE SCALE GENOMIC DNA]</scope>
</reference>
<keyword evidence="3 4" id="KW-1015">Disulfide bond</keyword>
<feature type="domain" description="CTCK" evidence="5">
    <location>
        <begin position="6"/>
        <end position="93"/>
    </location>
</feature>